<dbReference type="Proteomes" id="UP000006671">
    <property type="component" value="Unassembled WGS sequence"/>
</dbReference>
<dbReference type="AlphaFoldDB" id="D2W6P1"/>
<gene>
    <name evidence="1" type="ORF">NAEGRDRAFT_77085</name>
</gene>
<name>D2W6P1_NAEGR</name>
<proteinExistence type="predicted"/>
<dbReference type="VEuPathDB" id="AmoebaDB:NAEGRDRAFT_77085"/>
<reference evidence="1 2" key="1">
    <citation type="journal article" date="2010" name="Cell">
        <title>The genome of Naegleria gruberi illuminates early eukaryotic versatility.</title>
        <authorList>
            <person name="Fritz-Laylin L.K."/>
            <person name="Prochnik S.E."/>
            <person name="Ginger M.L."/>
            <person name="Dacks J.B."/>
            <person name="Carpenter M.L."/>
            <person name="Field M.C."/>
            <person name="Kuo A."/>
            <person name="Paredez A."/>
            <person name="Chapman J."/>
            <person name="Pham J."/>
            <person name="Shu S."/>
            <person name="Neupane R."/>
            <person name="Cipriano M."/>
            <person name="Mancuso J."/>
            <person name="Tu H."/>
            <person name="Salamov A."/>
            <person name="Lindquist E."/>
            <person name="Shapiro H."/>
            <person name="Lucas S."/>
            <person name="Grigoriev I.V."/>
            <person name="Cande W.Z."/>
            <person name="Fulton C."/>
            <person name="Rokhsar D.S."/>
            <person name="Dawson S.C."/>
        </authorList>
    </citation>
    <scope>NUCLEOTIDE SEQUENCE [LARGE SCALE GENOMIC DNA]</scope>
    <source>
        <strain evidence="1 2">NEG-M</strain>
    </source>
</reference>
<dbReference type="RefSeq" id="XP_002668005.1">
    <property type="nucleotide sequence ID" value="XM_002667959.1"/>
</dbReference>
<dbReference type="Gene3D" id="3.60.130.30">
    <property type="match status" value="1"/>
</dbReference>
<dbReference type="GeneID" id="8860142"/>
<evidence type="ECO:0000313" key="2">
    <source>
        <dbReference type="Proteomes" id="UP000006671"/>
    </source>
</evidence>
<sequence>MTEIVELSNIEPKDQKQAIIGGTWNRYGNSIEIVAGISDENNTLLDNLTNCCESFVLDKLWHLNRSMYNKLDTIEEKIKNFKTYAKYPSLALNLLCKENYNGKVKPYRKHIDPNNNGMDVLMFFGKTFEGGNLIVSYHYTNIDFRMFTLPIQSGDLVFLNSRIYHHKVTKVTSGVRCGLVFFAGLDHFSVRKANYKKVKKEEYQKNMDDKLLALPFQQKDKDLRIERTKTGRKEIKQFHKNLQNNLPNKKRKK</sequence>
<dbReference type="InParanoid" id="D2W6P1"/>
<keyword evidence="2" id="KW-1185">Reference proteome</keyword>
<organism evidence="2">
    <name type="scientific">Naegleria gruberi</name>
    <name type="common">Amoeba</name>
    <dbReference type="NCBI Taxonomy" id="5762"/>
    <lineage>
        <taxon>Eukaryota</taxon>
        <taxon>Discoba</taxon>
        <taxon>Heterolobosea</taxon>
        <taxon>Tetramitia</taxon>
        <taxon>Eutetramitia</taxon>
        <taxon>Vahlkampfiidae</taxon>
        <taxon>Naegleria</taxon>
    </lineage>
</organism>
<dbReference type="EMBL" id="GG739476">
    <property type="protein sequence ID" value="EFC35261.1"/>
    <property type="molecule type" value="Genomic_DNA"/>
</dbReference>
<evidence type="ECO:0000313" key="1">
    <source>
        <dbReference type="EMBL" id="EFC35261.1"/>
    </source>
</evidence>
<dbReference type="KEGG" id="ngr:NAEGRDRAFT_77085"/>
<protein>
    <submittedName>
        <fullName evidence="1">Predicted protein</fullName>
    </submittedName>
</protein>
<accession>D2W6P1</accession>